<evidence type="ECO:0000313" key="2">
    <source>
        <dbReference type="EMBL" id="SFB03631.1"/>
    </source>
</evidence>
<accession>A0A1I0XRI9</accession>
<protein>
    <submittedName>
        <fullName evidence="2">Uncharacterized protein</fullName>
    </submittedName>
</protein>
<gene>
    <name evidence="2" type="ORF">SAMN05216587_10750</name>
</gene>
<proteinExistence type="predicted"/>
<dbReference type="Proteomes" id="UP000183843">
    <property type="component" value="Unassembled WGS sequence"/>
</dbReference>
<reference evidence="2 3" key="1">
    <citation type="submission" date="2016-10" db="EMBL/GenBank/DDBJ databases">
        <authorList>
            <person name="de Groot N.N."/>
        </authorList>
    </citation>
    <scope>NUCLEOTIDE SEQUENCE [LARGE SCALE GENOMIC DNA]</scope>
    <source>
        <strain evidence="2 3">L14</strain>
    </source>
</reference>
<evidence type="ECO:0000313" key="3">
    <source>
        <dbReference type="Proteomes" id="UP000183843"/>
    </source>
</evidence>
<feature type="compositionally biased region" description="Basic and acidic residues" evidence="1">
    <location>
        <begin position="52"/>
        <end position="62"/>
    </location>
</feature>
<evidence type="ECO:0000256" key="1">
    <source>
        <dbReference type="SAM" id="MobiDB-lite"/>
    </source>
</evidence>
<sequence>MPDCAGRPAFLSTQANGHPLPVPSYARGRSVWRNDRVPEGGWLCAGGTSVHGHPEGETREWRRTVRTRLTGWLLMLRDEGGGGVPLRRGRWQLSGGRRSQISASVHQSRERRWAGKNFHIKNGLPSCDRPLSTPFPKPEFL</sequence>
<feature type="region of interest" description="Disordered" evidence="1">
    <location>
        <begin position="1"/>
        <end position="24"/>
    </location>
</feature>
<dbReference type="EMBL" id="FOJX01000007">
    <property type="protein sequence ID" value="SFB03631.1"/>
    <property type="molecule type" value="Genomic_DNA"/>
</dbReference>
<feature type="region of interest" description="Disordered" evidence="1">
    <location>
        <begin position="43"/>
        <end position="62"/>
    </location>
</feature>
<name>A0A1I0XRI9_SELRU</name>
<dbReference type="AlphaFoldDB" id="A0A1I0XRI9"/>
<organism evidence="2 3">
    <name type="scientific">Selenomonas ruminantium</name>
    <dbReference type="NCBI Taxonomy" id="971"/>
    <lineage>
        <taxon>Bacteria</taxon>
        <taxon>Bacillati</taxon>
        <taxon>Bacillota</taxon>
        <taxon>Negativicutes</taxon>
        <taxon>Selenomonadales</taxon>
        <taxon>Selenomonadaceae</taxon>
        <taxon>Selenomonas</taxon>
    </lineage>
</organism>